<proteinExistence type="predicted"/>
<evidence type="ECO:0008006" key="4">
    <source>
        <dbReference type="Google" id="ProtNLM"/>
    </source>
</evidence>
<dbReference type="Proteomes" id="UP000820977">
    <property type="component" value="Unassembled WGS sequence"/>
</dbReference>
<feature type="transmembrane region" description="Helical" evidence="1">
    <location>
        <begin position="32"/>
        <end position="55"/>
    </location>
</feature>
<evidence type="ECO:0000313" key="2">
    <source>
        <dbReference type="EMBL" id="NPE25810.1"/>
    </source>
</evidence>
<accession>A0ABX2B543</accession>
<evidence type="ECO:0000313" key="3">
    <source>
        <dbReference type="Proteomes" id="UP000820977"/>
    </source>
</evidence>
<keyword evidence="1" id="KW-0812">Transmembrane</keyword>
<name>A0ABX2B543_9BACT</name>
<feature type="transmembrane region" description="Helical" evidence="1">
    <location>
        <begin position="430"/>
        <end position="453"/>
    </location>
</feature>
<dbReference type="InterPro" id="IPR043742">
    <property type="entry name" value="DUF5687"/>
</dbReference>
<keyword evidence="1" id="KW-0472">Membrane</keyword>
<dbReference type="Pfam" id="PF18940">
    <property type="entry name" value="DUF5687"/>
    <property type="match status" value="1"/>
</dbReference>
<dbReference type="EMBL" id="JABKKJ010000018">
    <property type="protein sequence ID" value="NPE25810.1"/>
    <property type="molecule type" value="Genomic_DNA"/>
</dbReference>
<feature type="transmembrane region" description="Helical" evidence="1">
    <location>
        <begin position="133"/>
        <end position="157"/>
    </location>
</feature>
<sequence>MNRFQLFRILRRHIRLSERRSMVFEQNRVAKFVMYLLAAFMYVYMLMISVMLAVVANDSETLTSYEFIFALMPFLLVLDFFFRFIGQQTPSQLVKPYMLLPMPKYACVESFVLSSMVSLNNLQWMLITVPYAIMTMLFSEGLLVSLCFLITFQLIVIINSQWYMLVRTLLSVSMLWWLLPAAVYALLFMPWYLADIDNFFDIFSYVGRCFADYNPLAYTILFAVIAAFFFINRKMQYHFTYIESGNVEKTKMKNVTELYALDRFGELGEYLKLEVKSIMRNKNMRRSFIVSTCLITGLSMLISFTDFYEYNSFSHDFWIVYTFVLYGATTLIKIMSAEGNYMDGLMSHKENIFYLLKAKYYFHGTMLLLPFLLMTPVAFVGRCSFLMLFSMMIFTVGPIYCMLMQMAVYNKQTIPLNTKFISKGNMETNYFQIVAEMIALFMPVILISLLRVALNEVTAYLLLLVTGLAFIALYNLWIRNIYKRFMKRRYINMEAFRYTK</sequence>
<feature type="transmembrane region" description="Helical" evidence="1">
    <location>
        <begin position="213"/>
        <end position="231"/>
    </location>
</feature>
<feature type="transmembrane region" description="Helical" evidence="1">
    <location>
        <begin position="67"/>
        <end position="85"/>
    </location>
</feature>
<reference evidence="2 3" key="1">
    <citation type="submission" date="2020-05" db="EMBL/GenBank/DDBJ databases">
        <title>Distinct polysaccharide utilization as determinants for interspecies competition between intestinal Prevotella spp.</title>
        <authorList>
            <person name="Galvez E.J.C."/>
            <person name="Iljazovic A."/>
            <person name="Strowig T."/>
        </authorList>
    </citation>
    <scope>NUCLEOTIDE SEQUENCE [LARGE SCALE GENOMIC DNA]</scope>
    <source>
        <strain evidence="2 3">PCHR</strain>
    </source>
</reference>
<feature type="transmembrane region" description="Helical" evidence="1">
    <location>
        <begin position="106"/>
        <end position="127"/>
    </location>
</feature>
<feature type="transmembrane region" description="Helical" evidence="1">
    <location>
        <begin position="459"/>
        <end position="478"/>
    </location>
</feature>
<protein>
    <recommendedName>
        <fullName evidence="4">ABC transporter permease</fullName>
    </recommendedName>
</protein>
<organism evidence="2 3">
    <name type="scientific">Xylanibacter caecicola</name>
    <dbReference type="NCBI Taxonomy" id="2736294"/>
    <lineage>
        <taxon>Bacteria</taxon>
        <taxon>Pseudomonadati</taxon>
        <taxon>Bacteroidota</taxon>
        <taxon>Bacteroidia</taxon>
        <taxon>Bacteroidales</taxon>
        <taxon>Prevotellaceae</taxon>
        <taxon>Xylanibacter</taxon>
    </lineage>
</organism>
<feature type="transmembrane region" description="Helical" evidence="1">
    <location>
        <begin position="360"/>
        <end position="379"/>
    </location>
</feature>
<feature type="transmembrane region" description="Helical" evidence="1">
    <location>
        <begin position="385"/>
        <end position="409"/>
    </location>
</feature>
<feature type="transmembrane region" description="Helical" evidence="1">
    <location>
        <begin position="169"/>
        <end position="193"/>
    </location>
</feature>
<feature type="transmembrane region" description="Helical" evidence="1">
    <location>
        <begin position="317"/>
        <end position="339"/>
    </location>
</feature>
<feature type="transmembrane region" description="Helical" evidence="1">
    <location>
        <begin position="287"/>
        <end position="305"/>
    </location>
</feature>
<dbReference type="RefSeq" id="WP_172345276.1">
    <property type="nucleotide sequence ID" value="NZ_CASYYZ010000038.1"/>
</dbReference>
<evidence type="ECO:0000256" key="1">
    <source>
        <dbReference type="SAM" id="Phobius"/>
    </source>
</evidence>
<keyword evidence="3" id="KW-1185">Reference proteome</keyword>
<comment type="caution">
    <text evidence="2">The sequence shown here is derived from an EMBL/GenBank/DDBJ whole genome shotgun (WGS) entry which is preliminary data.</text>
</comment>
<keyword evidence="1" id="KW-1133">Transmembrane helix</keyword>
<gene>
    <name evidence="2" type="ORF">HPS54_09830</name>
</gene>